<evidence type="ECO:0000313" key="1">
    <source>
        <dbReference type="EMBL" id="SEN23481.1"/>
    </source>
</evidence>
<gene>
    <name evidence="1" type="ORF">SAMN05192574_102859</name>
</gene>
<dbReference type="AlphaFoldDB" id="A0A1H8EV34"/>
<protein>
    <submittedName>
        <fullName evidence="1">Uncharacterized protein</fullName>
    </submittedName>
</protein>
<evidence type="ECO:0000313" key="2">
    <source>
        <dbReference type="Proteomes" id="UP000198942"/>
    </source>
</evidence>
<organism evidence="1 2">
    <name type="scientific">Mucilaginibacter gossypiicola</name>
    <dbReference type="NCBI Taxonomy" id="551995"/>
    <lineage>
        <taxon>Bacteria</taxon>
        <taxon>Pseudomonadati</taxon>
        <taxon>Bacteroidota</taxon>
        <taxon>Sphingobacteriia</taxon>
        <taxon>Sphingobacteriales</taxon>
        <taxon>Sphingobacteriaceae</taxon>
        <taxon>Mucilaginibacter</taxon>
    </lineage>
</organism>
<keyword evidence="2" id="KW-1185">Reference proteome</keyword>
<reference evidence="2" key="1">
    <citation type="submission" date="2016-10" db="EMBL/GenBank/DDBJ databases">
        <authorList>
            <person name="Varghese N."/>
            <person name="Submissions S."/>
        </authorList>
    </citation>
    <scope>NUCLEOTIDE SEQUENCE [LARGE SCALE GENOMIC DNA]</scope>
    <source>
        <strain evidence="2">Gh-48</strain>
    </source>
</reference>
<name>A0A1H8EV34_9SPHI</name>
<proteinExistence type="predicted"/>
<sequence length="29" mass="3097">MSLRGGTTKQSHAIQSGFAMFAIATLRSQ</sequence>
<dbReference type="Proteomes" id="UP000198942">
    <property type="component" value="Unassembled WGS sequence"/>
</dbReference>
<dbReference type="EMBL" id="FOCL01000002">
    <property type="protein sequence ID" value="SEN23481.1"/>
    <property type="molecule type" value="Genomic_DNA"/>
</dbReference>
<accession>A0A1H8EV34</accession>